<comment type="function">
    <text evidence="3">Catalyzes the stereoinversion of LL-2,6-diaminopimelate (L,L-DAP) to meso-diaminopimelate (meso-DAP), a precursor of L-lysine and an essential component of the bacterial peptidoglycan.</text>
</comment>
<feature type="active site" description="Proton donor" evidence="3">
    <location>
        <position position="77"/>
    </location>
</feature>
<comment type="caution">
    <text evidence="5">The sequence shown here is derived from an EMBL/GenBank/DDBJ whole genome shotgun (WGS) entry which is preliminary data.</text>
</comment>
<gene>
    <name evidence="3 5" type="primary">dapF</name>
    <name evidence="5" type="ORF">ACFSUS_06270</name>
</gene>
<keyword evidence="3" id="KW-0028">Amino-acid biosynthesis</keyword>
<comment type="subcellular location">
    <subcellularLocation>
        <location evidence="3">Cytoplasm</location>
    </subcellularLocation>
</comment>
<dbReference type="GO" id="GO:0008837">
    <property type="term" value="F:diaminopimelate epimerase activity"/>
    <property type="evidence" value="ECO:0007669"/>
    <property type="project" value="UniProtKB-EC"/>
</dbReference>
<feature type="binding site" evidence="3">
    <location>
        <position position="68"/>
    </location>
    <ligand>
        <name>substrate</name>
    </ligand>
</feature>
<name>A0ABW5M3I2_9BACT</name>
<feature type="binding site" evidence="3">
    <location>
        <begin position="78"/>
        <end position="79"/>
    </location>
    <ligand>
        <name>substrate</name>
    </ligand>
</feature>
<proteinExistence type="inferred from homology"/>
<evidence type="ECO:0000313" key="6">
    <source>
        <dbReference type="Proteomes" id="UP001597469"/>
    </source>
</evidence>
<keyword evidence="6" id="KW-1185">Reference proteome</keyword>
<feature type="binding site" evidence="3">
    <location>
        <position position="173"/>
    </location>
    <ligand>
        <name>substrate</name>
    </ligand>
</feature>
<dbReference type="SUPFAM" id="SSF54506">
    <property type="entry name" value="Diaminopimelate epimerase-like"/>
    <property type="match status" value="2"/>
</dbReference>
<feature type="binding site" evidence="3">
    <location>
        <position position="11"/>
    </location>
    <ligand>
        <name>substrate</name>
    </ligand>
</feature>
<feature type="site" description="Could be important to modulate the pK values of the two catalytic cysteine residues" evidence="3">
    <location>
        <position position="191"/>
    </location>
</feature>
<evidence type="ECO:0000256" key="3">
    <source>
        <dbReference type="HAMAP-Rule" id="MF_00197"/>
    </source>
</evidence>
<accession>A0ABW5M3I2</accession>
<dbReference type="PANTHER" id="PTHR31689">
    <property type="entry name" value="DIAMINOPIMELATE EPIMERASE, CHLOROPLASTIC"/>
    <property type="match status" value="1"/>
</dbReference>
<dbReference type="EMBL" id="JBHULN010000003">
    <property type="protein sequence ID" value="MFD2570232.1"/>
    <property type="molecule type" value="Genomic_DNA"/>
</dbReference>
<dbReference type="NCBIfam" id="TIGR00652">
    <property type="entry name" value="DapF"/>
    <property type="match status" value="1"/>
</dbReference>
<keyword evidence="3" id="KW-0963">Cytoplasm</keyword>
<reference evidence="6" key="1">
    <citation type="journal article" date="2019" name="Int. J. Syst. Evol. Microbiol.">
        <title>The Global Catalogue of Microorganisms (GCM) 10K type strain sequencing project: providing services to taxonomists for standard genome sequencing and annotation.</title>
        <authorList>
            <consortium name="The Broad Institute Genomics Platform"/>
            <consortium name="The Broad Institute Genome Sequencing Center for Infectious Disease"/>
            <person name="Wu L."/>
            <person name="Ma J."/>
        </authorList>
    </citation>
    <scope>NUCLEOTIDE SEQUENCE [LARGE SCALE GENOMIC DNA]</scope>
    <source>
        <strain evidence="6">KCTC 42805</strain>
    </source>
</reference>
<feature type="active site" description="Proton acceptor" evidence="3">
    <location>
        <position position="201"/>
    </location>
</feature>
<feature type="site" description="Could be important to modulate the pK values of the two catalytic cysteine residues" evidence="3">
    <location>
        <position position="141"/>
    </location>
</feature>
<evidence type="ECO:0000256" key="1">
    <source>
        <dbReference type="ARBA" id="ARBA00010219"/>
    </source>
</evidence>
<comment type="subunit">
    <text evidence="3">Homodimer.</text>
</comment>
<dbReference type="Gene3D" id="3.10.310.10">
    <property type="entry name" value="Diaminopimelate Epimerase, Chain A, domain 1"/>
    <property type="match status" value="2"/>
</dbReference>
<keyword evidence="2 3" id="KW-0413">Isomerase</keyword>
<protein>
    <recommendedName>
        <fullName evidence="3 4">Diaminopimelate epimerase</fullName>
        <shortName evidence="3">DAP epimerase</shortName>
        <ecNumber evidence="3 4">5.1.1.7</ecNumber>
    </recommendedName>
    <alternativeName>
        <fullName evidence="3">PLP-independent amino acid racemase</fullName>
    </alternativeName>
</protein>
<evidence type="ECO:0000256" key="2">
    <source>
        <dbReference type="ARBA" id="ARBA00023235"/>
    </source>
</evidence>
<comment type="similarity">
    <text evidence="1 3">Belongs to the diaminopimelate epimerase family.</text>
</comment>
<comment type="caution">
    <text evidence="3">Lacks conserved residue(s) required for the propagation of feature annotation.</text>
</comment>
<comment type="pathway">
    <text evidence="3">Amino-acid biosynthesis; L-lysine biosynthesis via DAP pathway; DL-2,6-diaminopimelate from LL-2,6-diaminopimelate: step 1/1.</text>
</comment>
<dbReference type="InterPro" id="IPR001653">
    <property type="entry name" value="DAP_epimerase_DapF"/>
</dbReference>
<keyword evidence="3" id="KW-0457">Lysine biosynthesis</keyword>
<evidence type="ECO:0000313" key="5">
    <source>
        <dbReference type="EMBL" id="MFD2570232.1"/>
    </source>
</evidence>
<feature type="binding site" evidence="3">
    <location>
        <begin position="202"/>
        <end position="203"/>
    </location>
    <ligand>
        <name>substrate</name>
    </ligand>
</feature>
<sequence length="262" mass="28284">MNFVKYQGTGNDFILIDDRDTPDRAAAFPVADQPFVEKLCHRRFGIGADGLILLQNDPDYDFKMIYFNADGAEGSMCGNGGRCIVRFAHDLGLFTAETRFLAVDGEHKAAVSENDISLGMSDVSGIEERNGLTFLNTGSPHVVRFVDDLESLDVVAEGQAIRYSDAFQPGGTNVNFVQVIGSDTLFVRTYERGVEDETYSCGTGVTAAALVAHHQLNMSSPVSIQTLGGNLKVSFEAQVDGSFSDVHLIGPAKRVFAGTITI</sequence>
<feature type="binding site" evidence="3">
    <location>
        <begin position="191"/>
        <end position="192"/>
    </location>
    <ligand>
        <name>substrate</name>
    </ligand>
</feature>
<comment type="catalytic activity">
    <reaction evidence="3">
        <text>(2S,6S)-2,6-diaminopimelate = meso-2,6-diaminopimelate</text>
        <dbReference type="Rhea" id="RHEA:15393"/>
        <dbReference type="ChEBI" id="CHEBI:57609"/>
        <dbReference type="ChEBI" id="CHEBI:57791"/>
        <dbReference type="EC" id="5.1.1.7"/>
    </reaction>
</comment>
<dbReference type="HAMAP" id="MF_00197">
    <property type="entry name" value="DAP_epimerase"/>
    <property type="match status" value="1"/>
</dbReference>
<organism evidence="5 6">
    <name type="scientific">Spirosoma soli</name>
    <dbReference type="NCBI Taxonomy" id="1770529"/>
    <lineage>
        <taxon>Bacteria</taxon>
        <taxon>Pseudomonadati</taxon>
        <taxon>Bacteroidota</taxon>
        <taxon>Cytophagia</taxon>
        <taxon>Cytophagales</taxon>
        <taxon>Cytophagaceae</taxon>
        <taxon>Spirosoma</taxon>
    </lineage>
</organism>
<dbReference type="RefSeq" id="WP_381521292.1">
    <property type="nucleotide sequence ID" value="NZ_JBHULN010000003.1"/>
</dbReference>
<evidence type="ECO:0000256" key="4">
    <source>
        <dbReference type="NCBIfam" id="TIGR00652"/>
    </source>
</evidence>
<dbReference type="Proteomes" id="UP001597469">
    <property type="component" value="Unassembled WGS sequence"/>
</dbReference>
<dbReference type="Pfam" id="PF01678">
    <property type="entry name" value="DAP_epimerase"/>
    <property type="match status" value="2"/>
</dbReference>
<dbReference type="EC" id="5.1.1.7" evidence="3 4"/>
<dbReference type="PANTHER" id="PTHR31689:SF0">
    <property type="entry name" value="DIAMINOPIMELATE EPIMERASE"/>
    <property type="match status" value="1"/>
</dbReference>